<dbReference type="EMBL" id="CM007382">
    <property type="protein sequence ID" value="ONK78050.1"/>
    <property type="molecule type" value="Genomic_DNA"/>
</dbReference>
<dbReference type="Proteomes" id="UP000243459">
    <property type="component" value="Chromosome 2"/>
</dbReference>
<organism evidence="1 2">
    <name type="scientific">Asparagus officinalis</name>
    <name type="common">Garden asparagus</name>
    <dbReference type="NCBI Taxonomy" id="4686"/>
    <lineage>
        <taxon>Eukaryota</taxon>
        <taxon>Viridiplantae</taxon>
        <taxon>Streptophyta</taxon>
        <taxon>Embryophyta</taxon>
        <taxon>Tracheophyta</taxon>
        <taxon>Spermatophyta</taxon>
        <taxon>Magnoliopsida</taxon>
        <taxon>Liliopsida</taxon>
        <taxon>Asparagales</taxon>
        <taxon>Asparagaceae</taxon>
        <taxon>Asparagoideae</taxon>
        <taxon>Asparagus</taxon>
    </lineage>
</organism>
<dbReference type="AlphaFoldDB" id="A0A5P1FN46"/>
<protein>
    <submittedName>
        <fullName evidence="1">Uncharacterized protein</fullName>
    </submittedName>
</protein>
<name>A0A5P1FN46_ASPOF</name>
<reference evidence="2" key="1">
    <citation type="journal article" date="2017" name="Nat. Commun.">
        <title>The asparagus genome sheds light on the origin and evolution of a young Y chromosome.</title>
        <authorList>
            <person name="Harkess A."/>
            <person name="Zhou J."/>
            <person name="Xu C."/>
            <person name="Bowers J.E."/>
            <person name="Van der Hulst R."/>
            <person name="Ayyampalayam S."/>
            <person name="Mercati F."/>
            <person name="Riccardi P."/>
            <person name="McKain M.R."/>
            <person name="Kakrana A."/>
            <person name="Tang H."/>
            <person name="Ray J."/>
            <person name="Groenendijk J."/>
            <person name="Arikit S."/>
            <person name="Mathioni S.M."/>
            <person name="Nakano M."/>
            <person name="Shan H."/>
            <person name="Telgmann-Rauber A."/>
            <person name="Kanno A."/>
            <person name="Yue Z."/>
            <person name="Chen H."/>
            <person name="Li W."/>
            <person name="Chen Y."/>
            <person name="Xu X."/>
            <person name="Zhang Y."/>
            <person name="Luo S."/>
            <person name="Chen H."/>
            <person name="Gao J."/>
            <person name="Mao Z."/>
            <person name="Pires J.C."/>
            <person name="Luo M."/>
            <person name="Kudrna D."/>
            <person name="Wing R.A."/>
            <person name="Meyers B.C."/>
            <person name="Yi K."/>
            <person name="Kong H."/>
            <person name="Lavrijsen P."/>
            <person name="Sunseri F."/>
            <person name="Falavigna A."/>
            <person name="Ye Y."/>
            <person name="Leebens-Mack J.H."/>
            <person name="Chen G."/>
        </authorList>
    </citation>
    <scope>NUCLEOTIDE SEQUENCE [LARGE SCALE GENOMIC DNA]</scope>
    <source>
        <strain evidence="2">cv. DH0086</strain>
    </source>
</reference>
<proteinExistence type="predicted"/>
<dbReference type="Gramene" id="ONK78050">
    <property type="protein sequence ID" value="ONK78050"/>
    <property type="gene ID" value="A4U43_C02F13710"/>
</dbReference>
<accession>A0A5P1FN46</accession>
<evidence type="ECO:0000313" key="1">
    <source>
        <dbReference type="EMBL" id="ONK78050.1"/>
    </source>
</evidence>
<gene>
    <name evidence="1" type="ORF">A4U43_C02F13710</name>
</gene>
<keyword evidence="2" id="KW-1185">Reference proteome</keyword>
<evidence type="ECO:0000313" key="2">
    <source>
        <dbReference type="Proteomes" id="UP000243459"/>
    </source>
</evidence>
<sequence length="131" mass="13921">MQGEMTMIAGGELSEACGWNVLGLINFSIVGEGELSECVLGLQRVGSDWGCRRCRGGLIEGKAMIGWQPKSRLWASGDQEHCGCCLSGRGHVVEIANEVGTTSGGVGRSEGVYAERAEASSRIRFSLAVWV</sequence>